<evidence type="ECO:0000313" key="3">
    <source>
        <dbReference type="Proteomes" id="UP000031443"/>
    </source>
</evidence>
<feature type="region of interest" description="Disordered" evidence="1">
    <location>
        <begin position="1"/>
        <end position="23"/>
    </location>
</feature>
<organism evidence="2 3">
    <name type="scientific">Chelonia mydas</name>
    <name type="common">Green sea-turtle</name>
    <name type="synonym">Chelonia agassizi</name>
    <dbReference type="NCBI Taxonomy" id="8469"/>
    <lineage>
        <taxon>Eukaryota</taxon>
        <taxon>Metazoa</taxon>
        <taxon>Chordata</taxon>
        <taxon>Craniata</taxon>
        <taxon>Vertebrata</taxon>
        <taxon>Euteleostomi</taxon>
        <taxon>Archelosauria</taxon>
        <taxon>Testudinata</taxon>
        <taxon>Testudines</taxon>
        <taxon>Cryptodira</taxon>
        <taxon>Durocryptodira</taxon>
        <taxon>Americhelydia</taxon>
        <taxon>Chelonioidea</taxon>
        <taxon>Cheloniidae</taxon>
        <taxon>Chelonia</taxon>
    </lineage>
</organism>
<proteinExistence type="predicted"/>
<protein>
    <submittedName>
        <fullName evidence="2">Uncharacterized protein</fullName>
    </submittedName>
</protein>
<evidence type="ECO:0000313" key="2">
    <source>
        <dbReference type="EMBL" id="EMP38629.1"/>
    </source>
</evidence>
<feature type="compositionally biased region" description="Basic and acidic residues" evidence="1">
    <location>
        <begin position="8"/>
        <end position="23"/>
    </location>
</feature>
<accession>M7BN17</accession>
<dbReference type="AlphaFoldDB" id="M7BN17"/>
<name>M7BN17_CHEMY</name>
<dbReference type="Proteomes" id="UP000031443">
    <property type="component" value="Unassembled WGS sequence"/>
</dbReference>
<gene>
    <name evidence="2" type="ORF">UY3_04155</name>
</gene>
<reference evidence="3" key="1">
    <citation type="journal article" date="2013" name="Nat. Genet.">
        <title>The draft genomes of soft-shell turtle and green sea turtle yield insights into the development and evolution of the turtle-specific body plan.</title>
        <authorList>
            <person name="Wang Z."/>
            <person name="Pascual-Anaya J."/>
            <person name="Zadissa A."/>
            <person name="Li W."/>
            <person name="Niimura Y."/>
            <person name="Huang Z."/>
            <person name="Li C."/>
            <person name="White S."/>
            <person name="Xiong Z."/>
            <person name="Fang D."/>
            <person name="Wang B."/>
            <person name="Ming Y."/>
            <person name="Chen Y."/>
            <person name="Zheng Y."/>
            <person name="Kuraku S."/>
            <person name="Pignatelli M."/>
            <person name="Herrero J."/>
            <person name="Beal K."/>
            <person name="Nozawa M."/>
            <person name="Li Q."/>
            <person name="Wang J."/>
            <person name="Zhang H."/>
            <person name="Yu L."/>
            <person name="Shigenobu S."/>
            <person name="Wang J."/>
            <person name="Liu J."/>
            <person name="Flicek P."/>
            <person name="Searle S."/>
            <person name="Wang J."/>
            <person name="Kuratani S."/>
            <person name="Yin Y."/>
            <person name="Aken B."/>
            <person name="Zhang G."/>
            <person name="Irie N."/>
        </authorList>
    </citation>
    <scope>NUCLEOTIDE SEQUENCE [LARGE SCALE GENOMIC DNA]</scope>
</reference>
<dbReference type="EMBL" id="KB518805">
    <property type="protein sequence ID" value="EMP38629.1"/>
    <property type="molecule type" value="Genomic_DNA"/>
</dbReference>
<sequence length="52" mass="5800">MAPVAAHPFEDPRDPGSFDEGERLGMANRSHCEQPYLRKLRYSVVAQDGALL</sequence>
<keyword evidence="3" id="KW-1185">Reference proteome</keyword>
<evidence type="ECO:0000256" key="1">
    <source>
        <dbReference type="SAM" id="MobiDB-lite"/>
    </source>
</evidence>